<sequence length="371" mass="39542">MAPAQVLLSPAELSYLQASLTATPPIRSDGRSDTQFRPLVAETDVLPAANGSARICFSDGTEAIVGVKAEIAKSSSPEKAGGETEQEGSRGLGTANAGDDVNMDRDGEGGSPEAGSGGQGSDSWLEIAVEIPGFRDDDQMPVFLASMLSEALLSDGKLRDRLYINSRFHWTLYVDILLLSAQLSYPLPLLSLTTHLAMLQTRLPALISEKDEDPLFNDDWDAAFPLYPQLPAVSRPPITLLVMSVGNNILFDPTQEELAVADALLAVSVAETRSNAGEKGELSVVAIRAIDPPSRSTNPGIPDDMNTATGGTAPTSKEEAIARRESIDPRKVWTPPRGGIKRPMVGRMVKAVVEKGGVGWEIIEALDAVER</sequence>
<feature type="region of interest" description="Disordered" evidence="7">
    <location>
        <begin position="293"/>
        <end position="317"/>
    </location>
</feature>
<dbReference type="STRING" id="2082308.A0A2K1QXX5"/>
<dbReference type="GO" id="GO:0034473">
    <property type="term" value="P:U1 snRNA 3'-end processing"/>
    <property type="evidence" value="ECO:0007669"/>
    <property type="project" value="TreeGrafter"/>
</dbReference>
<dbReference type="GO" id="GO:0071038">
    <property type="term" value="P:TRAMP-dependent tRNA surveillance pathway"/>
    <property type="evidence" value="ECO:0007669"/>
    <property type="project" value="TreeGrafter"/>
</dbReference>
<accession>A0A2K1QXX5</accession>
<evidence type="ECO:0000256" key="5">
    <source>
        <dbReference type="ARBA" id="ARBA00022835"/>
    </source>
</evidence>
<dbReference type="AlphaFoldDB" id="A0A2K1QXX5"/>
<dbReference type="GO" id="GO:0071028">
    <property type="term" value="P:nuclear mRNA surveillance"/>
    <property type="evidence" value="ECO:0007669"/>
    <property type="project" value="TreeGrafter"/>
</dbReference>
<dbReference type="GO" id="GO:0000176">
    <property type="term" value="C:nuclear exosome (RNase complex)"/>
    <property type="evidence" value="ECO:0007669"/>
    <property type="project" value="UniProtKB-ARBA"/>
</dbReference>
<dbReference type="GO" id="GO:0005730">
    <property type="term" value="C:nucleolus"/>
    <property type="evidence" value="ECO:0007669"/>
    <property type="project" value="UniProtKB-SubCell"/>
</dbReference>
<dbReference type="GO" id="GO:0016075">
    <property type="term" value="P:rRNA catabolic process"/>
    <property type="evidence" value="ECO:0007669"/>
    <property type="project" value="TreeGrafter"/>
</dbReference>
<evidence type="ECO:0000256" key="3">
    <source>
        <dbReference type="ARBA" id="ARBA00006678"/>
    </source>
</evidence>
<evidence type="ECO:0000256" key="1">
    <source>
        <dbReference type="ARBA" id="ARBA00004496"/>
    </source>
</evidence>
<gene>
    <name evidence="8" type="ORF">CAC42_7875</name>
</gene>
<dbReference type="GO" id="GO:0000177">
    <property type="term" value="C:cytoplasmic exosome (RNase complex)"/>
    <property type="evidence" value="ECO:0007669"/>
    <property type="project" value="TreeGrafter"/>
</dbReference>
<dbReference type="EMBL" id="NKHZ01000029">
    <property type="protein sequence ID" value="PNS19908.1"/>
    <property type="molecule type" value="Genomic_DNA"/>
</dbReference>
<dbReference type="InterPro" id="IPR027408">
    <property type="entry name" value="PNPase/RNase_PH_dom_sf"/>
</dbReference>
<keyword evidence="5" id="KW-0271">Exosome</keyword>
<comment type="similarity">
    <text evidence="3">Belongs to the RNase PH family.</text>
</comment>
<dbReference type="InterPro" id="IPR050590">
    <property type="entry name" value="Exosome_comp_Rrp42_subfam"/>
</dbReference>
<dbReference type="FunCoup" id="A0A2K1QXX5">
    <property type="interactions" value="147"/>
</dbReference>
<dbReference type="PANTHER" id="PTHR11097">
    <property type="entry name" value="EXOSOME COMPLEX EXONUCLEASE RIBOSOMAL RNA PROCESSING PROTEIN"/>
    <property type="match status" value="1"/>
</dbReference>
<comment type="caution">
    <text evidence="8">The sequence shown here is derived from an EMBL/GenBank/DDBJ whole genome shotgun (WGS) entry which is preliminary data.</text>
</comment>
<feature type="region of interest" description="Disordered" evidence="7">
    <location>
        <begin position="72"/>
        <end position="122"/>
    </location>
</feature>
<name>A0A2K1QXX5_9PEZI</name>
<comment type="subcellular location">
    <subcellularLocation>
        <location evidence="1">Cytoplasm</location>
    </subcellularLocation>
    <subcellularLocation>
        <location evidence="2">Nucleus</location>
        <location evidence="2">Nucleolus</location>
    </subcellularLocation>
</comment>
<dbReference type="OrthoDB" id="272245at2759"/>
<dbReference type="GO" id="GO:0034475">
    <property type="term" value="P:U4 snRNA 3'-end processing"/>
    <property type="evidence" value="ECO:0007669"/>
    <property type="project" value="TreeGrafter"/>
</dbReference>
<proteinExistence type="inferred from homology"/>
<reference evidence="8 9" key="1">
    <citation type="submission" date="2017-06" db="EMBL/GenBank/DDBJ databases">
        <title>Draft genome sequence of a variant of Elsinoe murrayae.</title>
        <authorList>
            <person name="Cheng Q."/>
        </authorList>
    </citation>
    <scope>NUCLEOTIDE SEQUENCE [LARGE SCALE GENOMIC DNA]</scope>
    <source>
        <strain evidence="8 9">CQ-2017a</strain>
    </source>
</reference>
<dbReference type="Proteomes" id="UP000243797">
    <property type="component" value="Unassembled WGS sequence"/>
</dbReference>
<dbReference type="PANTHER" id="PTHR11097:SF8">
    <property type="entry name" value="EXOSOME COMPLEX COMPONENT RRP42"/>
    <property type="match status" value="1"/>
</dbReference>
<keyword evidence="4" id="KW-0963">Cytoplasm</keyword>
<keyword evidence="9" id="KW-1185">Reference proteome</keyword>
<evidence type="ECO:0000313" key="9">
    <source>
        <dbReference type="Proteomes" id="UP000243797"/>
    </source>
</evidence>
<dbReference type="GO" id="GO:0071035">
    <property type="term" value="P:nuclear polyadenylation-dependent rRNA catabolic process"/>
    <property type="evidence" value="ECO:0007669"/>
    <property type="project" value="TreeGrafter"/>
</dbReference>
<dbReference type="GO" id="GO:0000467">
    <property type="term" value="P:exonucleolytic trimming to generate mature 3'-end of 5.8S rRNA from tricistronic rRNA transcript (SSU-rRNA, 5.8S rRNA, LSU-rRNA)"/>
    <property type="evidence" value="ECO:0007669"/>
    <property type="project" value="TreeGrafter"/>
</dbReference>
<organism evidence="8 9">
    <name type="scientific">Sphaceloma murrayae</name>
    <dbReference type="NCBI Taxonomy" id="2082308"/>
    <lineage>
        <taxon>Eukaryota</taxon>
        <taxon>Fungi</taxon>
        <taxon>Dikarya</taxon>
        <taxon>Ascomycota</taxon>
        <taxon>Pezizomycotina</taxon>
        <taxon>Dothideomycetes</taxon>
        <taxon>Dothideomycetidae</taxon>
        <taxon>Myriangiales</taxon>
        <taxon>Elsinoaceae</taxon>
        <taxon>Sphaceloma</taxon>
    </lineage>
</organism>
<feature type="compositionally biased region" description="Polar residues" evidence="7">
    <location>
        <begin position="306"/>
        <end position="315"/>
    </location>
</feature>
<evidence type="ECO:0000256" key="4">
    <source>
        <dbReference type="ARBA" id="ARBA00022490"/>
    </source>
</evidence>
<dbReference type="SUPFAM" id="SSF54211">
    <property type="entry name" value="Ribosomal protein S5 domain 2-like"/>
    <property type="match status" value="1"/>
</dbReference>
<evidence type="ECO:0000256" key="2">
    <source>
        <dbReference type="ARBA" id="ARBA00004604"/>
    </source>
</evidence>
<evidence type="ECO:0000256" key="6">
    <source>
        <dbReference type="ARBA" id="ARBA00042523"/>
    </source>
</evidence>
<evidence type="ECO:0000313" key="8">
    <source>
        <dbReference type="EMBL" id="PNS19908.1"/>
    </source>
</evidence>
<feature type="compositionally biased region" description="Gly residues" evidence="7">
    <location>
        <begin position="109"/>
        <end position="120"/>
    </location>
</feature>
<evidence type="ECO:0000256" key="7">
    <source>
        <dbReference type="SAM" id="MobiDB-lite"/>
    </source>
</evidence>
<dbReference type="GO" id="GO:0034476">
    <property type="term" value="P:U5 snRNA 3'-end processing"/>
    <property type="evidence" value="ECO:0007669"/>
    <property type="project" value="TreeGrafter"/>
</dbReference>
<protein>
    <recommendedName>
        <fullName evidence="6">Ribosomal RNA-processing protein 42</fullName>
    </recommendedName>
</protein>
<dbReference type="GO" id="GO:0035925">
    <property type="term" value="F:mRNA 3'-UTR AU-rich region binding"/>
    <property type="evidence" value="ECO:0007669"/>
    <property type="project" value="TreeGrafter"/>
</dbReference>
<dbReference type="Gene3D" id="3.30.230.70">
    <property type="entry name" value="GHMP Kinase, N-terminal domain"/>
    <property type="match status" value="1"/>
</dbReference>
<dbReference type="InParanoid" id="A0A2K1QXX5"/>
<dbReference type="InterPro" id="IPR020568">
    <property type="entry name" value="Ribosomal_Su5_D2-typ_SF"/>
</dbReference>